<accession>A0A7J5DQR2</accession>
<protein>
    <submittedName>
        <fullName evidence="1">Uncharacterized protein</fullName>
    </submittedName>
</protein>
<dbReference type="EMBL" id="WBVM01000007">
    <property type="protein sequence ID" value="KAB2806920.1"/>
    <property type="molecule type" value="Genomic_DNA"/>
</dbReference>
<evidence type="ECO:0000313" key="1">
    <source>
        <dbReference type="EMBL" id="KAB2806920.1"/>
    </source>
</evidence>
<sequence length="61" mass="7025">MHEDDTPIFRELLEEAAKSRRITGTLLEAVYSDHYDRHEGPIMFCDAASCRAAWNATRWVA</sequence>
<dbReference type="Proteomes" id="UP000449906">
    <property type="component" value="Unassembled WGS sequence"/>
</dbReference>
<reference evidence="1 2" key="1">
    <citation type="submission" date="2019-09" db="EMBL/GenBank/DDBJ databases">
        <title>Pimelobacter sp. isolated from Paulinella.</title>
        <authorList>
            <person name="Jeong S.E."/>
        </authorList>
    </citation>
    <scope>NUCLEOTIDE SEQUENCE [LARGE SCALE GENOMIC DNA]</scope>
    <source>
        <strain evidence="1 2">Pch-N</strain>
    </source>
</reference>
<proteinExistence type="predicted"/>
<organism evidence="1 2">
    <name type="scientific">Nocardioides simplex</name>
    <name type="common">Arthrobacter simplex</name>
    <dbReference type="NCBI Taxonomy" id="2045"/>
    <lineage>
        <taxon>Bacteria</taxon>
        <taxon>Bacillati</taxon>
        <taxon>Actinomycetota</taxon>
        <taxon>Actinomycetes</taxon>
        <taxon>Propionibacteriales</taxon>
        <taxon>Nocardioidaceae</taxon>
        <taxon>Pimelobacter</taxon>
    </lineage>
</organism>
<gene>
    <name evidence="1" type="ORF">F9L07_28200</name>
</gene>
<dbReference type="AlphaFoldDB" id="A0A7J5DQR2"/>
<name>A0A7J5DQR2_NOCSI</name>
<comment type="caution">
    <text evidence="1">The sequence shown here is derived from an EMBL/GenBank/DDBJ whole genome shotgun (WGS) entry which is preliminary data.</text>
</comment>
<dbReference type="RefSeq" id="WP_151583231.1">
    <property type="nucleotide sequence ID" value="NZ_WBVM01000007.1"/>
</dbReference>
<evidence type="ECO:0000313" key="2">
    <source>
        <dbReference type="Proteomes" id="UP000449906"/>
    </source>
</evidence>